<organism evidence="2 3">
    <name type="scientific">Agromyces mediolanus</name>
    <name type="common">Corynebacterium mediolanum</name>
    <dbReference type="NCBI Taxonomy" id="41986"/>
    <lineage>
        <taxon>Bacteria</taxon>
        <taxon>Bacillati</taxon>
        <taxon>Actinomycetota</taxon>
        <taxon>Actinomycetes</taxon>
        <taxon>Micrococcales</taxon>
        <taxon>Microbacteriaceae</taxon>
        <taxon>Agromyces</taxon>
    </lineage>
</organism>
<reference evidence="2" key="1">
    <citation type="journal article" date="2014" name="Int. J. Syst. Evol. Microbiol.">
        <title>Complete genome sequence of Corynebacterium casei LMG S-19264T (=DSM 44701T), isolated from a smear-ripened cheese.</title>
        <authorList>
            <consortium name="US DOE Joint Genome Institute (JGI-PGF)"/>
            <person name="Walter F."/>
            <person name="Albersmeier A."/>
            <person name="Kalinowski J."/>
            <person name="Ruckert C."/>
        </authorList>
    </citation>
    <scope>NUCLEOTIDE SEQUENCE</scope>
    <source>
        <strain evidence="2">JCM 3346</strain>
    </source>
</reference>
<evidence type="ECO:0000256" key="1">
    <source>
        <dbReference type="SAM" id="MobiDB-lite"/>
    </source>
</evidence>
<protein>
    <submittedName>
        <fullName evidence="2">Uncharacterized protein</fullName>
    </submittedName>
</protein>
<keyword evidence="3" id="KW-1185">Reference proteome</keyword>
<dbReference type="Proteomes" id="UP000610303">
    <property type="component" value="Unassembled WGS sequence"/>
</dbReference>
<dbReference type="RefSeq" id="WP_268243570.1">
    <property type="nucleotide sequence ID" value="NZ_BMRJ01000003.1"/>
</dbReference>
<feature type="compositionally biased region" description="Basic and acidic residues" evidence="1">
    <location>
        <begin position="19"/>
        <end position="40"/>
    </location>
</feature>
<comment type="caution">
    <text evidence="2">The sequence shown here is derived from an EMBL/GenBank/DDBJ whole genome shotgun (WGS) entry which is preliminary data.</text>
</comment>
<name>A0A918CND2_AGRME</name>
<dbReference type="EMBL" id="BMRJ01000003">
    <property type="protein sequence ID" value="GGR33313.1"/>
    <property type="molecule type" value="Genomic_DNA"/>
</dbReference>
<gene>
    <name evidence="2" type="ORF">GCM10010196_29220</name>
</gene>
<evidence type="ECO:0000313" key="2">
    <source>
        <dbReference type="EMBL" id="GGR33313.1"/>
    </source>
</evidence>
<feature type="compositionally biased region" description="Polar residues" evidence="1">
    <location>
        <begin position="7"/>
        <end position="17"/>
    </location>
</feature>
<feature type="region of interest" description="Disordered" evidence="1">
    <location>
        <begin position="1"/>
        <end position="40"/>
    </location>
</feature>
<evidence type="ECO:0000313" key="3">
    <source>
        <dbReference type="Proteomes" id="UP000610303"/>
    </source>
</evidence>
<dbReference type="AlphaFoldDB" id="A0A918CND2"/>
<proteinExistence type="predicted"/>
<sequence>MAGKSPKASTSKKQPQLSLKEKRAQKREKADEGIIKARKR</sequence>
<accession>A0A918CND2</accession>
<reference evidence="2" key="2">
    <citation type="submission" date="2020-09" db="EMBL/GenBank/DDBJ databases">
        <authorList>
            <person name="Sun Q."/>
            <person name="Ohkuma M."/>
        </authorList>
    </citation>
    <scope>NUCLEOTIDE SEQUENCE</scope>
    <source>
        <strain evidence="2">JCM 3346</strain>
    </source>
</reference>